<feature type="compositionally biased region" description="Low complexity" evidence="1">
    <location>
        <begin position="90"/>
        <end position="100"/>
    </location>
</feature>
<name>A0A182SIK1_9DIPT</name>
<evidence type="ECO:0000313" key="4">
    <source>
        <dbReference type="Proteomes" id="UP000075901"/>
    </source>
</evidence>
<reference evidence="3" key="2">
    <citation type="submission" date="2020-05" db="UniProtKB">
        <authorList>
            <consortium name="EnsemblMetazoa"/>
        </authorList>
    </citation>
    <scope>IDENTIFICATION</scope>
    <source>
        <strain evidence="3">maculatus3</strain>
    </source>
</reference>
<feature type="chain" id="PRO_5008135890" evidence="2">
    <location>
        <begin position="31"/>
        <end position="182"/>
    </location>
</feature>
<evidence type="ECO:0000256" key="1">
    <source>
        <dbReference type="SAM" id="MobiDB-lite"/>
    </source>
</evidence>
<dbReference type="EnsemblMetazoa" id="AMAM007507-RA">
    <property type="protein sequence ID" value="AMAM007507-PA"/>
    <property type="gene ID" value="AMAM007507"/>
</dbReference>
<feature type="signal peptide" evidence="2">
    <location>
        <begin position="1"/>
        <end position="30"/>
    </location>
</feature>
<evidence type="ECO:0000256" key="2">
    <source>
        <dbReference type="SAM" id="SignalP"/>
    </source>
</evidence>
<feature type="compositionally biased region" description="Polar residues" evidence="1">
    <location>
        <begin position="75"/>
        <end position="87"/>
    </location>
</feature>
<dbReference type="VEuPathDB" id="VectorBase:AMAM007507"/>
<accession>A0A182SIK1</accession>
<protein>
    <submittedName>
        <fullName evidence="3">Uncharacterized protein</fullName>
    </submittedName>
</protein>
<feature type="region of interest" description="Disordered" evidence="1">
    <location>
        <begin position="75"/>
        <end position="102"/>
    </location>
</feature>
<keyword evidence="4" id="KW-1185">Reference proteome</keyword>
<keyword evidence="2" id="KW-0732">Signal</keyword>
<dbReference type="Proteomes" id="UP000075901">
    <property type="component" value="Unassembled WGS sequence"/>
</dbReference>
<evidence type="ECO:0000313" key="3">
    <source>
        <dbReference type="EnsemblMetazoa" id="AMAM007507-PA"/>
    </source>
</evidence>
<sequence>MAPNSTLCVITLWSVSVLILLISRCDRTDANFITYVDDSGENVPEDYVLDTRHRRKKVRPQDYNDALDRLIADALNQTTPRTGTNDTSSEEQGSSSAEQSVACMGERKVSEREIACRMFSKAHRRPSKRVLSLCDLELERKVEMVVKKTASRAGERHRAMKYWNWTLNGAIETQVANLMSRI</sequence>
<reference evidence="4" key="1">
    <citation type="submission" date="2013-09" db="EMBL/GenBank/DDBJ databases">
        <title>The Genome Sequence of Anopheles maculatus species B.</title>
        <authorList>
            <consortium name="The Broad Institute Genomics Platform"/>
            <person name="Neafsey D.E."/>
            <person name="Besansky N."/>
            <person name="Howell P."/>
            <person name="Walton C."/>
            <person name="Young S.K."/>
            <person name="Zeng Q."/>
            <person name="Gargeya S."/>
            <person name="Fitzgerald M."/>
            <person name="Haas B."/>
            <person name="Abouelleil A."/>
            <person name="Allen A.W."/>
            <person name="Alvarado L."/>
            <person name="Arachchi H.M."/>
            <person name="Berlin A.M."/>
            <person name="Chapman S.B."/>
            <person name="Gainer-Dewar J."/>
            <person name="Goldberg J."/>
            <person name="Griggs A."/>
            <person name="Gujja S."/>
            <person name="Hansen M."/>
            <person name="Howarth C."/>
            <person name="Imamovic A."/>
            <person name="Ireland A."/>
            <person name="Larimer J."/>
            <person name="McCowan C."/>
            <person name="Murphy C."/>
            <person name="Pearson M."/>
            <person name="Poon T.W."/>
            <person name="Priest M."/>
            <person name="Roberts A."/>
            <person name="Saif S."/>
            <person name="Shea T."/>
            <person name="Sisk P."/>
            <person name="Sykes S."/>
            <person name="Wortman J."/>
            <person name="Nusbaum C."/>
            <person name="Birren B."/>
        </authorList>
    </citation>
    <scope>NUCLEOTIDE SEQUENCE [LARGE SCALE GENOMIC DNA]</scope>
    <source>
        <strain evidence="4">maculatus3</strain>
    </source>
</reference>
<organism evidence="3 4">
    <name type="scientific">Anopheles maculatus</name>
    <dbReference type="NCBI Taxonomy" id="74869"/>
    <lineage>
        <taxon>Eukaryota</taxon>
        <taxon>Metazoa</taxon>
        <taxon>Ecdysozoa</taxon>
        <taxon>Arthropoda</taxon>
        <taxon>Hexapoda</taxon>
        <taxon>Insecta</taxon>
        <taxon>Pterygota</taxon>
        <taxon>Neoptera</taxon>
        <taxon>Endopterygota</taxon>
        <taxon>Diptera</taxon>
        <taxon>Nematocera</taxon>
        <taxon>Culicoidea</taxon>
        <taxon>Culicidae</taxon>
        <taxon>Anophelinae</taxon>
        <taxon>Anopheles</taxon>
        <taxon>Anopheles maculatus group</taxon>
    </lineage>
</organism>
<dbReference type="AlphaFoldDB" id="A0A182SIK1"/>
<proteinExistence type="predicted"/>